<evidence type="ECO:0000313" key="2">
    <source>
        <dbReference type="Proteomes" id="UP001597212"/>
    </source>
</evidence>
<organism evidence="1 2">
    <name type="scientific">Lacticaseibacillus hegangensis</name>
    <dbReference type="NCBI Taxonomy" id="2486010"/>
    <lineage>
        <taxon>Bacteria</taxon>
        <taxon>Bacillati</taxon>
        <taxon>Bacillota</taxon>
        <taxon>Bacilli</taxon>
        <taxon>Lactobacillales</taxon>
        <taxon>Lactobacillaceae</taxon>
        <taxon>Lacticaseibacillus</taxon>
    </lineage>
</organism>
<protein>
    <submittedName>
        <fullName evidence="1">Uncharacterized protein</fullName>
    </submittedName>
</protein>
<gene>
    <name evidence="1" type="ORF">ACFQ5K_04265</name>
</gene>
<name>A0ABW4CVG9_9LACO</name>
<keyword evidence="2" id="KW-1185">Reference proteome</keyword>
<evidence type="ECO:0000313" key="1">
    <source>
        <dbReference type="EMBL" id="MFD1440605.1"/>
    </source>
</evidence>
<dbReference type="Proteomes" id="UP001597212">
    <property type="component" value="Unassembled WGS sequence"/>
</dbReference>
<reference evidence="2" key="1">
    <citation type="journal article" date="2019" name="Int. J. Syst. Evol. Microbiol.">
        <title>The Global Catalogue of Microorganisms (GCM) 10K type strain sequencing project: providing services to taxonomists for standard genome sequencing and annotation.</title>
        <authorList>
            <consortium name="The Broad Institute Genomics Platform"/>
            <consortium name="The Broad Institute Genome Sequencing Center for Infectious Disease"/>
            <person name="Wu L."/>
            <person name="Ma J."/>
        </authorList>
    </citation>
    <scope>NUCLEOTIDE SEQUENCE [LARGE SCALE GENOMIC DNA]</scope>
    <source>
        <strain evidence="2">CCM 8912</strain>
    </source>
</reference>
<comment type="caution">
    <text evidence="1">The sequence shown here is derived from an EMBL/GenBank/DDBJ whole genome shotgun (WGS) entry which is preliminary data.</text>
</comment>
<dbReference type="EMBL" id="JBHTOK010000019">
    <property type="protein sequence ID" value="MFD1440605.1"/>
    <property type="molecule type" value="Genomic_DNA"/>
</dbReference>
<dbReference type="RefSeq" id="WP_164506097.1">
    <property type="nucleotide sequence ID" value="NZ_JBHTOK010000019.1"/>
</dbReference>
<accession>A0ABW4CVG9</accession>
<proteinExistence type="predicted"/>
<sequence length="52" mass="6208">MTLFKKKKPDTPELPQSYDFAKMVRDAREKEPTRFAKLQSAFDHLKKTRPKQ</sequence>